<keyword evidence="2" id="KW-1185">Reference proteome</keyword>
<evidence type="ECO:0000313" key="1">
    <source>
        <dbReference type="EMBL" id="OBZ69117.1"/>
    </source>
</evidence>
<proteinExistence type="predicted"/>
<gene>
    <name evidence="1" type="ORF">A0H81_10878</name>
</gene>
<reference evidence="1 2" key="1">
    <citation type="submission" date="2016-03" db="EMBL/GenBank/DDBJ databases">
        <title>Whole genome sequencing of Grifola frondosa 9006-11.</title>
        <authorList>
            <person name="Min B."/>
            <person name="Park H."/>
            <person name="Kim J.-G."/>
            <person name="Cho H."/>
            <person name="Oh Y.-L."/>
            <person name="Kong W.-S."/>
            <person name="Choi I.-G."/>
        </authorList>
    </citation>
    <scope>NUCLEOTIDE SEQUENCE [LARGE SCALE GENOMIC DNA]</scope>
    <source>
        <strain evidence="1 2">9006-11</strain>
    </source>
</reference>
<evidence type="ECO:0000313" key="2">
    <source>
        <dbReference type="Proteomes" id="UP000092993"/>
    </source>
</evidence>
<protein>
    <submittedName>
        <fullName evidence="1">Uncharacterized protein</fullName>
    </submittedName>
</protein>
<dbReference type="EMBL" id="LUGG01000018">
    <property type="protein sequence ID" value="OBZ69117.1"/>
    <property type="molecule type" value="Genomic_DNA"/>
</dbReference>
<dbReference type="Proteomes" id="UP000092993">
    <property type="component" value="Unassembled WGS sequence"/>
</dbReference>
<accession>A0A1C7LY90</accession>
<sequence length="75" mass="8464">MTTLIVVCSSGASGATKSLQGFCCRITECYCSGIENTQPQVSRVPDLLLMTQNRFVRIQLEMLSFRVILQFLRIF</sequence>
<dbReference type="AlphaFoldDB" id="A0A1C7LY90"/>
<name>A0A1C7LY90_GRIFR</name>
<comment type="caution">
    <text evidence="1">The sequence shown here is derived from an EMBL/GenBank/DDBJ whole genome shotgun (WGS) entry which is preliminary data.</text>
</comment>
<organism evidence="1 2">
    <name type="scientific">Grifola frondosa</name>
    <name type="common">Maitake</name>
    <name type="synonym">Polyporus frondosus</name>
    <dbReference type="NCBI Taxonomy" id="5627"/>
    <lineage>
        <taxon>Eukaryota</taxon>
        <taxon>Fungi</taxon>
        <taxon>Dikarya</taxon>
        <taxon>Basidiomycota</taxon>
        <taxon>Agaricomycotina</taxon>
        <taxon>Agaricomycetes</taxon>
        <taxon>Polyporales</taxon>
        <taxon>Grifolaceae</taxon>
        <taxon>Grifola</taxon>
    </lineage>
</organism>